<dbReference type="EMBL" id="CM043799">
    <property type="protein sequence ID" value="KAI4804838.1"/>
    <property type="molecule type" value="Genomic_DNA"/>
</dbReference>
<accession>A0ACB9VXK6</accession>
<name>A0ACB9VXK6_CHAAC</name>
<proteinExistence type="predicted"/>
<keyword evidence="2" id="KW-1185">Reference proteome</keyword>
<protein>
    <submittedName>
        <fullName evidence="1">Uncharacterized protein</fullName>
    </submittedName>
</protein>
<evidence type="ECO:0000313" key="1">
    <source>
        <dbReference type="EMBL" id="KAI4804838.1"/>
    </source>
</evidence>
<feature type="non-terminal residue" evidence="1">
    <location>
        <position position="137"/>
    </location>
</feature>
<sequence length="137" mass="14937">GDIKLSFSSSTRSLGITSRPPSPMDTSTLPLITVETQRDVGSQQHIVPVSGGVNALLNVLVKTEATVCWARYCGVNVRGIFTRDMWPGVKPGHVLMGMLTAPLPLCHTLQVKQPPGLPAALLHCWVLRRLKPPHREK</sequence>
<reference evidence="1" key="1">
    <citation type="submission" date="2022-05" db="EMBL/GenBank/DDBJ databases">
        <title>Chromosome-level genome of Chaenocephalus aceratus.</title>
        <authorList>
            <person name="Park H."/>
        </authorList>
    </citation>
    <scope>NUCLEOTIDE SEQUENCE</scope>
    <source>
        <strain evidence="1">KU_202001</strain>
    </source>
</reference>
<comment type="caution">
    <text evidence="1">The sequence shown here is derived from an EMBL/GenBank/DDBJ whole genome shotgun (WGS) entry which is preliminary data.</text>
</comment>
<dbReference type="Proteomes" id="UP001057452">
    <property type="component" value="Chromosome 15"/>
</dbReference>
<organism evidence="1 2">
    <name type="scientific">Chaenocephalus aceratus</name>
    <name type="common">Blackfin icefish</name>
    <name type="synonym">Chaenichthys aceratus</name>
    <dbReference type="NCBI Taxonomy" id="36190"/>
    <lineage>
        <taxon>Eukaryota</taxon>
        <taxon>Metazoa</taxon>
        <taxon>Chordata</taxon>
        <taxon>Craniata</taxon>
        <taxon>Vertebrata</taxon>
        <taxon>Euteleostomi</taxon>
        <taxon>Actinopterygii</taxon>
        <taxon>Neopterygii</taxon>
        <taxon>Teleostei</taxon>
        <taxon>Neoteleostei</taxon>
        <taxon>Acanthomorphata</taxon>
        <taxon>Eupercaria</taxon>
        <taxon>Perciformes</taxon>
        <taxon>Notothenioidei</taxon>
        <taxon>Channichthyidae</taxon>
        <taxon>Chaenocephalus</taxon>
    </lineage>
</organism>
<gene>
    <name evidence="1" type="ORF">KUCAC02_026450</name>
</gene>
<feature type="non-terminal residue" evidence="1">
    <location>
        <position position="1"/>
    </location>
</feature>
<evidence type="ECO:0000313" key="2">
    <source>
        <dbReference type="Proteomes" id="UP001057452"/>
    </source>
</evidence>